<evidence type="ECO:0000256" key="1">
    <source>
        <dbReference type="SAM" id="MobiDB-lite"/>
    </source>
</evidence>
<evidence type="ECO:0000259" key="2">
    <source>
        <dbReference type="SMART" id="SM00834"/>
    </source>
</evidence>
<proteinExistence type="predicted"/>
<reference evidence="4" key="1">
    <citation type="journal article" date="2019" name="Int. J. Syst. Evol. Microbiol.">
        <title>The Global Catalogue of Microorganisms (GCM) 10K type strain sequencing project: providing services to taxonomists for standard genome sequencing and annotation.</title>
        <authorList>
            <consortium name="The Broad Institute Genomics Platform"/>
            <consortium name="The Broad Institute Genome Sequencing Center for Infectious Disease"/>
            <person name="Wu L."/>
            <person name="Ma J."/>
        </authorList>
    </citation>
    <scope>NUCLEOTIDE SEQUENCE [LARGE SCALE GENOMIC DNA]</scope>
    <source>
        <strain evidence="4">JCM 31202</strain>
    </source>
</reference>
<sequence>MSVAIYRYRCAECGTFDVARPIGTAGAAEPCPGCGRAGTRVFTPPLVGRTPGPLARALDAQEASAREPRVVRRDARPRPAAPPADPRRARLPRP</sequence>
<name>A0ABW3EMG6_9ACTN</name>
<dbReference type="Pfam" id="PF09723">
    <property type="entry name" value="Zn_ribbon_8"/>
    <property type="match status" value="1"/>
</dbReference>
<dbReference type="EMBL" id="JBHTJA010000012">
    <property type="protein sequence ID" value="MFD0900647.1"/>
    <property type="molecule type" value="Genomic_DNA"/>
</dbReference>
<organism evidence="3 4">
    <name type="scientific">Actinomadura sediminis</name>
    <dbReference type="NCBI Taxonomy" id="1038904"/>
    <lineage>
        <taxon>Bacteria</taxon>
        <taxon>Bacillati</taxon>
        <taxon>Actinomycetota</taxon>
        <taxon>Actinomycetes</taxon>
        <taxon>Streptosporangiales</taxon>
        <taxon>Thermomonosporaceae</taxon>
        <taxon>Actinomadura</taxon>
    </lineage>
</organism>
<dbReference type="InterPro" id="IPR013429">
    <property type="entry name" value="Regulatory_FmdB_Zinc_ribbon"/>
</dbReference>
<comment type="caution">
    <text evidence="3">The sequence shown here is derived from an EMBL/GenBank/DDBJ whole genome shotgun (WGS) entry which is preliminary data.</text>
</comment>
<dbReference type="NCBIfam" id="TIGR02605">
    <property type="entry name" value="CxxC_CxxC_SSSS"/>
    <property type="match status" value="1"/>
</dbReference>
<keyword evidence="4" id="KW-1185">Reference proteome</keyword>
<evidence type="ECO:0000313" key="4">
    <source>
        <dbReference type="Proteomes" id="UP001596972"/>
    </source>
</evidence>
<accession>A0ABW3EMG6</accession>
<dbReference type="Proteomes" id="UP001596972">
    <property type="component" value="Unassembled WGS sequence"/>
</dbReference>
<protein>
    <submittedName>
        <fullName evidence="3">FmdB family zinc ribbon protein</fullName>
    </submittedName>
</protein>
<feature type="region of interest" description="Disordered" evidence="1">
    <location>
        <begin position="45"/>
        <end position="94"/>
    </location>
</feature>
<gene>
    <name evidence="3" type="ORF">ACFQ11_09620</name>
</gene>
<dbReference type="RefSeq" id="WP_378297645.1">
    <property type="nucleotide sequence ID" value="NZ_JBHTJA010000012.1"/>
</dbReference>
<dbReference type="SMART" id="SM00834">
    <property type="entry name" value="CxxC_CXXC_SSSS"/>
    <property type="match status" value="1"/>
</dbReference>
<evidence type="ECO:0000313" key="3">
    <source>
        <dbReference type="EMBL" id="MFD0900647.1"/>
    </source>
</evidence>
<feature type="domain" description="Putative regulatory protein FmdB zinc ribbon" evidence="2">
    <location>
        <begin position="5"/>
        <end position="43"/>
    </location>
</feature>
<feature type="compositionally biased region" description="Basic and acidic residues" evidence="1">
    <location>
        <begin position="64"/>
        <end position="77"/>
    </location>
</feature>